<accession>A0A4Z2FLM6</accession>
<protein>
    <submittedName>
        <fullName evidence="1">Uncharacterized protein</fullName>
    </submittedName>
</protein>
<evidence type="ECO:0000313" key="2">
    <source>
        <dbReference type="Proteomes" id="UP000314294"/>
    </source>
</evidence>
<evidence type="ECO:0000313" key="1">
    <source>
        <dbReference type="EMBL" id="TNN41182.1"/>
    </source>
</evidence>
<dbReference type="AlphaFoldDB" id="A0A4Z2FLM6"/>
<keyword evidence="2" id="KW-1185">Reference proteome</keyword>
<sequence>MLNPILDARTVIRVAAAPSPCIEEKRGRPATATAIAIAAAIAITSRWALQQTAATSSITTPEHSSATDTTLVCSSVLKVNVTPVPAMPITSEITPNGNTQRYHDFSVPPVAWARRSSVGERVR</sequence>
<comment type="caution">
    <text evidence="1">The sequence shown here is derived from an EMBL/GenBank/DDBJ whole genome shotgun (WGS) entry which is preliminary data.</text>
</comment>
<organism evidence="1 2">
    <name type="scientific">Liparis tanakae</name>
    <name type="common">Tanaka's snailfish</name>
    <dbReference type="NCBI Taxonomy" id="230148"/>
    <lineage>
        <taxon>Eukaryota</taxon>
        <taxon>Metazoa</taxon>
        <taxon>Chordata</taxon>
        <taxon>Craniata</taxon>
        <taxon>Vertebrata</taxon>
        <taxon>Euteleostomi</taxon>
        <taxon>Actinopterygii</taxon>
        <taxon>Neopterygii</taxon>
        <taxon>Teleostei</taxon>
        <taxon>Neoteleostei</taxon>
        <taxon>Acanthomorphata</taxon>
        <taxon>Eupercaria</taxon>
        <taxon>Perciformes</taxon>
        <taxon>Cottioidei</taxon>
        <taxon>Cottales</taxon>
        <taxon>Liparidae</taxon>
        <taxon>Liparis</taxon>
    </lineage>
</organism>
<proteinExistence type="predicted"/>
<dbReference type="Proteomes" id="UP000314294">
    <property type="component" value="Unassembled WGS sequence"/>
</dbReference>
<name>A0A4Z2FLM6_9TELE</name>
<gene>
    <name evidence="1" type="ORF">EYF80_048642</name>
</gene>
<dbReference type="EMBL" id="SRLO01001128">
    <property type="protein sequence ID" value="TNN41182.1"/>
    <property type="molecule type" value="Genomic_DNA"/>
</dbReference>
<reference evidence="1 2" key="1">
    <citation type="submission" date="2019-03" db="EMBL/GenBank/DDBJ databases">
        <title>First draft genome of Liparis tanakae, snailfish: a comprehensive survey of snailfish specific genes.</title>
        <authorList>
            <person name="Kim W."/>
            <person name="Song I."/>
            <person name="Jeong J.-H."/>
            <person name="Kim D."/>
            <person name="Kim S."/>
            <person name="Ryu S."/>
            <person name="Song J.Y."/>
            <person name="Lee S.K."/>
        </authorList>
    </citation>
    <scope>NUCLEOTIDE SEQUENCE [LARGE SCALE GENOMIC DNA]</scope>
    <source>
        <tissue evidence="1">Muscle</tissue>
    </source>
</reference>